<evidence type="ECO:0000256" key="2">
    <source>
        <dbReference type="SAM" id="MobiDB-lite"/>
    </source>
</evidence>
<evidence type="ECO:0000256" key="1">
    <source>
        <dbReference type="SAM" id="Coils"/>
    </source>
</evidence>
<keyword evidence="1" id="KW-0175">Coiled coil</keyword>
<comment type="caution">
    <text evidence="3">The sequence shown here is derived from an EMBL/GenBank/DDBJ whole genome shotgun (WGS) entry which is preliminary data.</text>
</comment>
<dbReference type="OrthoDB" id="5422202at2"/>
<feature type="coiled-coil region" evidence="1">
    <location>
        <begin position="223"/>
        <end position="250"/>
    </location>
</feature>
<gene>
    <name evidence="3" type="ORF">CLV71_12361</name>
</gene>
<organism evidence="3 4">
    <name type="scientific">Actinophytocola oryzae</name>
    <dbReference type="NCBI Taxonomy" id="502181"/>
    <lineage>
        <taxon>Bacteria</taxon>
        <taxon>Bacillati</taxon>
        <taxon>Actinomycetota</taxon>
        <taxon>Actinomycetes</taxon>
        <taxon>Pseudonocardiales</taxon>
        <taxon>Pseudonocardiaceae</taxon>
    </lineage>
</organism>
<feature type="compositionally biased region" description="Pro residues" evidence="2">
    <location>
        <begin position="17"/>
        <end position="31"/>
    </location>
</feature>
<feature type="compositionally biased region" description="Basic and acidic residues" evidence="2">
    <location>
        <begin position="36"/>
        <end position="45"/>
    </location>
</feature>
<feature type="compositionally biased region" description="Polar residues" evidence="2">
    <location>
        <begin position="1"/>
        <end position="12"/>
    </location>
</feature>
<keyword evidence="4" id="KW-1185">Reference proteome</keyword>
<sequence length="438" mass="48935">MPDTENNTTTDESAAPAPLPSAPSPTAPPVPVASSHPEKWGRVDADGTVFVKTADGDRAIGSWQAGEPAEGLAHYARRFDDVRTEVELLEARLKAGSGDPKHSLTSAKHIKESLTDAALVGDLEALQARVDHVMGRAQEAVESVKHARDEARQAATGRKQELVEEVEQIAESSTQWKAAGDRLRTILDEWKTIKGVDRKTDDALWKRFSKARDTFNRRRGSHFADLDRQRATAKERKQELVRQAEELSDSDDWGGTAAAYRDLMTEWKAAGRAPKEADDSLWQQFRAAQDKFFSRRSSVFDERDAELVENGKAKEALLAEAEKINPAGDLDAARAQLHRIQERWEVIGKVPRDRIRELEGRLRSIEEKVRQAADAQWRRTDPEAEARAAQFRERVEQFEAQAAKARAAGDKRRAEQAEAQAAQWREWLAAAENAVASR</sequence>
<evidence type="ECO:0000313" key="4">
    <source>
        <dbReference type="Proteomes" id="UP000294927"/>
    </source>
</evidence>
<dbReference type="Proteomes" id="UP000294927">
    <property type="component" value="Unassembled WGS sequence"/>
</dbReference>
<accession>A0A4V3FQN4</accession>
<dbReference type="Pfam" id="PF03993">
    <property type="entry name" value="DUF349"/>
    <property type="match status" value="3"/>
</dbReference>
<dbReference type="RefSeq" id="WP_133908302.1">
    <property type="nucleotide sequence ID" value="NZ_SOCP01000023.1"/>
</dbReference>
<protein>
    <submittedName>
        <fullName evidence="3">Uncharacterized protein DUF349</fullName>
    </submittedName>
</protein>
<feature type="coiled-coil region" evidence="1">
    <location>
        <begin position="355"/>
        <end position="434"/>
    </location>
</feature>
<dbReference type="AlphaFoldDB" id="A0A4V3FQN4"/>
<dbReference type="InterPro" id="IPR007139">
    <property type="entry name" value="DUF349"/>
</dbReference>
<evidence type="ECO:0000313" key="3">
    <source>
        <dbReference type="EMBL" id="TDV40351.1"/>
    </source>
</evidence>
<dbReference type="EMBL" id="SOCP01000023">
    <property type="protein sequence ID" value="TDV40351.1"/>
    <property type="molecule type" value="Genomic_DNA"/>
</dbReference>
<name>A0A4V3FQN4_9PSEU</name>
<reference evidence="3 4" key="1">
    <citation type="submission" date="2019-03" db="EMBL/GenBank/DDBJ databases">
        <title>Genomic Encyclopedia of Archaeal and Bacterial Type Strains, Phase II (KMG-II): from individual species to whole genera.</title>
        <authorList>
            <person name="Goeker M."/>
        </authorList>
    </citation>
    <scope>NUCLEOTIDE SEQUENCE [LARGE SCALE GENOMIC DNA]</scope>
    <source>
        <strain evidence="3 4">DSM 45499</strain>
    </source>
</reference>
<proteinExistence type="predicted"/>
<feature type="region of interest" description="Disordered" evidence="2">
    <location>
        <begin position="1"/>
        <end position="47"/>
    </location>
</feature>